<feature type="domain" description="Ig-like" evidence="1">
    <location>
        <begin position="148"/>
        <end position="219"/>
    </location>
</feature>
<dbReference type="Gene3D" id="2.60.40.4300">
    <property type="match status" value="1"/>
</dbReference>
<evidence type="ECO:0000313" key="3">
    <source>
        <dbReference type="EMBL" id="USS91627.1"/>
    </source>
</evidence>
<dbReference type="Proteomes" id="UP001056093">
    <property type="component" value="Chromosome"/>
</dbReference>
<sequence length="557" mass="59105">MGHTFTIPVTDFQYSLALTIGGSTGAYSNLQTVSVDSFTFAPVQNNTVSRTINYVDQNGNKNAASTVQSAIYRRQGTLVNNQPTYTDWQLASGVNSNNFVSVTAPTIPGYTVESNQSTYFSSLMVNNDSGQLVYNVVYDKNSGQTTLNAQDSTIVAGPSAQWSPSQNFLSAVDQNDSGVDLSKVQVSGSVQTTIPGSYPINYTYTDTAGKTITKTVTVTVVPSKSSLQAKDSTLVVNTKWNPSANITSATDENGNILDLSQVQVSGNVDTSTPGTYPVTYSYTDASGNQHTQQVNVTVINSQSALTVKDSTIFVNDSWKPADNLTAATDEYGHPVDISKISISGNVDTSKAGTYPVTYSYTDGQGKSFKVVANVTVKDNQTQLQGQNSTLIAGPKTTWKPSDNLQTATDANGNPLAINQVQVSGNVNPQQPGNYQVTSSYVDQQGYYHSTPATVTVVASQASVNAQDSTVVAGPNVQWSAKDNFLTATDDTGQQVDFSQVQTTGNVDAQTPGVYPITYTYTDSQGNSYAKTINVTVVSSKNGVVTKDSTLVAGPNTQ</sequence>
<gene>
    <name evidence="3" type="ORF">M3M36_04685</name>
</gene>
<proteinExistence type="predicted"/>
<reference evidence="3" key="1">
    <citation type="submission" date="2022-05" db="EMBL/GenBank/DDBJ databases">
        <authorList>
            <person name="Oliphant S.A."/>
            <person name="Watson-Haigh N.S."/>
            <person name="Sumby K.M."/>
            <person name="Gardner J.M."/>
            <person name="Jiranek V."/>
        </authorList>
    </citation>
    <scope>NUCLEOTIDE SEQUENCE</scope>
    <source>
        <strain evidence="3">KI3_B9</strain>
    </source>
</reference>
<evidence type="ECO:0000259" key="1">
    <source>
        <dbReference type="Pfam" id="PF07523"/>
    </source>
</evidence>
<dbReference type="Pfam" id="PF17966">
    <property type="entry name" value="Muc_B2"/>
    <property type="match status" value="1"/>
</dbReference>
<keyword evidence="4" id="KW-1185">Reference proteome</keyword>
<protein>
    <submittedName>
        <fullName evidence="3">Bacterial Ig-like domain-containing protein</fullName>
    </submittedName>
</protein>
<dbReference type="Pfam" id="PF07523">
    <property type="entry name" value="Big_3"/>
    <property type="match status" value="5"/>
</dbReference>
<accession>A0ABY5BYP0</accession>
<organism evidence="3 4">
    <name type="scientific">Fructobacillus americanaquae</name>
    <dbReference type="NCBI Taxonomy" id="2940302"/>
    <lineage>
        <taxon>Bacteria</taxon>
        <taxon>Bacillati</taxon>
        <taxon>Bacillota</taxon>
        <taxon>Bacilli</taxon>
        <taxon>Lactobacillales</taxon>
        <taxon>Lactobacillaceae</taxon>
        <taxon>Fructobacillus</taxon>
    </lineage>
</organism>
<feature type="domain" description="Ig-like" evidence="1">
    <location>
        <begin position="306"/>
        <end position="370"/>
    </location>
</feature>
<feature type="domain" description="Ig-like" evidence="1">
    <location>
        <begin position="397"/>
        <end position="456"/>
    </location>
</feature>
<dbReference type="InterPro" id="IPR041495">
    <property type="entry name" value="Mub_B2"/>
</dbReference>
<dbReference type="EMBL" id="CP097122">
    <property type="protein sequence ID" value="USS91627.1"/>
    <property type="molecule type" value="Genomic_DNA"/>
</dbReference>
<feature type="domain" description="Mub B2-like" evidence="2">
    <location>
        <begin position="44"/>
        <end position="141"/>
    </location>
</feature>
<dbReference type="Gene3D" id="2.60.40.10">
    <property type="entry name" value="Immunoglobulins"/>
    <property type="match status" value="5"/>
</dbReference>
<feature type="domain" description="Ig-like" evidence="1">
    <location>
        <begin position="477"/>
        <end position="536"/>
    </location>
</feature>
<dbReference type="InterPro" id="IPR022038">
    <property type="entry name" value="Ig-like_bact"/>
</dbReference>
<feature type="domain" description="Ig-like" evidence="1">
    <location>
        <begin position="228"/>
        <end position="298"/>
    </location>
</feature>
<evidence type="ECO:0000313" key="4">
    <source>
        <dbReference type="Proteomes" id="UP001056093"/>
    </source>
</evidence>
<evidence type="ECO:0000259" key="2">
    <source>
        <dbReference type="Pfam" id="PF17966"/>
    </source>
</evidence>
<dbReference type="InterPro" id="IPR013783">
    <property type="entry name" value="Ig-like_fold"/>
</dbReference>
<name>A0ABY5BYP0_9LACO</name>
<dbReference type="RefSeq" id="WP_252773448.1">
    <property type="nucleotide sequence ID" value="NZ_CP097122.1"/>
</dbReference>